<evidence type="ECO:0000313" key="1">
    <source>
        <dbReference type="EMBL" id="TDU62549.1"/>
    </source>
</evidence>
<organism evidence="1 2">
    <name type="scientific">Prosthecobacter fusiformis</name>
    <dbReference type="NCBI Taxonomy" id="48464"/>
    <lineage>
        <taxon>Bacteria</taxon>
        <taxon>Pseudomonadati</taxon>
        <taxon>Verrucomicrobiota</taxon>
        <taxon>Verrucomicrobiia</taxon>
        <taxon>Verrucomicrobiales</taxon>
        <taxon>Verrucomicrobiaceae</taxon>
        <taxon>Prosthecobacter</taxon>
    </lineage>
</organism>
<dbReference type="RefSeq" id="WP_133797593.1">
    <property type="nucleotide sequence ID" value="NZ_SOCA01000019.1"/>
</dbReference>
<sequence length="101" mass="11945">MNSPDKAFARVRIYENGMFIFDGQDWTREVIIQEDPFQQRLFDNILKRLNSEWAHHQIFSGFIGFAEKMEKMLNAAGIIIDDIKIEEMYVPSVEEEPGHFY</sequence>
<dbReference type="EMBL" id="SOCA01000019">
    <property type="protein sequence ID" value="TDU62549.1"/>
    <property type="molecule type" value="Genomic_DNA"/>
</dbReference>
<evidence type="ECO:0000313" key="2">
    <source>
        <dbReference type="Proteomes" id="UP000295662"/>
    </source>
</evidence>
<keyword evidence="2" id="KW-1185">Reference proteome</keyword>
<name>A0A4R7RJI9_9BACT</name>
<accession>A0A4R7RJI9</accession>
<gene>
    <name evidence="1" type="ORF">EI77_04651</name>
</gene>
<dbReference type="AlphaFoldDB" id="A0A4R7RJI9"/>
<proteinExistence type="predicted"/>
<dbReference type="Proteomes" id="UP000295662">
    <property type="component" value="Unassembled WGS sequence"/>
</dbReference>
<protein>
    <submittedName>
        <fullName evidence="1">Uncharacterized protein</fullName>
    </submittedName>
</protein>
<reference evidence="1 2" key="1">
    <citation type="submission" date="2019-03" db="EMBL/GenBank/DDBJ databases">
        <title>Genomic Encyclopedia of Archaeal and Bacterial Type Strains, Phase II (KMG-II): from individual species to whole genera.</title>
        <authorList>
            <person name="Goeker M."/>
        </authorList>
    </citation>
    <scope>NUCLEOTIDE SEQUENCE [LARGE SCALE GENOMIC DNA]</scope>
    <source>
        <strain evidence="1 2">ATCC 25309</strain>
    </source>
</reference>
<comment type="caution">
    <text evidence="1">The sequence shown here is derived from an EMBL/GenBank/DDBJ whole genome shotgun (WGS) entry which is preliminary data.</text>
</comment>